<organism evidence="1">
    <name type="scientific">Pseudomonas aeruginosa</name>
    <dbReference type="NCBI Taxonomy" id="287"/>
    <lineage>
        <taxon>Bacteria</taxon>
        <taxon>Pseudomonadati</taxon>
        <taxon>Pseudomonadota</taxon>
        <taxon>Gammaproteobacteria</taxon>
        <taxon>Pseudomonadales</taxon>
        <taxon>Pseudomonadaceae</taxon>
        <taxon>Pseudomonas</taxon>
    </lineage>
</organism>
<keyword evidence="1" id="KW-0614">Plasmid</keyword>
<accession>A0A140S9Q9</accession>
<evidence type="ECO:0000313" key="1">
    <source>
        <dbReference type="EMBL" id="AKP49118.1"/>
    </source>
</evidence>
<dbReference type="AlphaFoldDB" id="A0A140S9Q9"/>
<dbReference type="RefSeq" id="WP_033936503.1">
    <property type="nucleotide sequence ID" value="NZ_BSAM01000001.1"/>
</dbReference>
<sequence>MERLHALSPSSPLHAHALAILGEAVIVNRVTGTSASRTRLLALVDMAYAVSVVSASERQAVIGGAK</sequence>
<geneLocation type="plasmid" evidence="1">
    <name>pHS87b</name>
</geneLocation>
<dbReference type="EMBL" id="KR106191">
    <property type="protein sequence ID" value="AKP49118.1"/>
    <property type="molecule type" value="Genomic_DNA"/>
</dbReference>
<reference evidence="1" key="1">
    <citation type="journal article" date="2016" name="PLoS ONE">
        <title>A Site-Specific Integrative Plasmid Found in Pseudomonas aeruginosa Clinical Isolate HS87 along with A Plasmid Carrying an Aminoglycoside-Resistant Gene.</title>
        <authorList>
            <person name="Bi D."/>
            <person name="Xie Y."/>
            <person name="Tai C."/>
            <person name="Jiang X."/>
            <person name="Zhang J."/>
            <person name="Harrison E.M."/>
            <person name="Jia S."/>
            <person name="Deng Z."/>
            <person name="Rajakumar K."/>
            <person name="Ou H.Y."/>
        </authorList>
    </citation>
    <scope>NUCLEOTIDE SEQUENCE</scope>
    <source>
        <strain evidence="1">HS87</strain>
        <plasmid evidence="1">pHS87b</plasmid>
    </source>
</reference>
<proteinExistence type="predicted"/>
<dbReference type="PATRIC" id="fig|287.2659.peg.1460"/>
<name>A0A140S9Q9_PSEAI</name>
<protein>
    <submittedName>
        <fullName evidence="1">Uncharacterized protein</fullName>
    </submittedName>
</protein>